<keyword evidence="4" id="KW-1185">Reference proteome</keyword>
<name>A0A845AZ52_9SPHN</name>
<dbReference type="AlphaFoldDB" id="A0A845AZ52"/>
<accession>A0A845AZ52</accession>
<dbReference type="OrthoDB" id="7596920at2"/>
<dbReference type="InterPro" id="IPR041657">
    <property type="entry name" value="HTH_17"/>
</dbReference>
<organism evidence="3 4">
    <name type="scientific">Parerythrobacter jejuensis</name>
    <dbReference type="NCBI Taxonomy" id="795812"/>
    <lineage>
        <taxon>Bacteria</taxon>
        <taxon>Pseudomonadati</taxon>
        <taxon>Pseudomonadota</taxon>
        <taxon>Alphaproteobacteria</taxon>
        <taxon>Sphingomonadales</taxon>
        <taxon>Erythrobacteraceae</taxon>
        <taxon>Parerythrobacter</taxon>
    </lineage>
</organism>
<gene>
    <name evidence="2" type="ORF">GRI94_04215</name>
    <name evidence="3" type="ORF">GRI94_18305</name>
</gene>
<evidence type="ECO:0000259" key="1">
    <source>
        <dbReference type="Pfam" id="PF12728"/>
    </source>
</evidence>
<dbReference type="GO" id="GO:0003677">
    <property type="term" value="F:DNA binding"/>
    <property type="evidence" value="ECO:0007669"/>
    <property type="project" value="UniProtKB-KW"/>
</dbReference>
<dbReference type="Proteomes" id="UP000446786">
    <property type="component" value="Unassembled WGS sequence"/>
</dbReference>
<sequence>MSQLLTVAEFKDRYSISHSAFYREVAAKRIPIRKIGRSTRIAVADAEAWAASLPSSTN</sequence>
<evidence type="ECO:0000313" key="3">
    <source>
        <dbReference type="EMBL" id="MXP33786.1"/>
    </source>
</evidence>
<comment type="caution">
    <text evidence="3">The sequence shown here is derived from an EMBL/GenBank/DDBJ whole genome shotgun (WGS) entry which is preliminary data.</text>
</comment>
<dbReference type="EMBL" id="WTYE01000001">
    <property type="protein sequence ID" value="MXP31026.1"/>
    <property type="molecule type" value="Genomic_DNA"/>
</dbReference>
<keyword evidence="3" id="KW-0238">DNA-binding</keyword>
<evidence type="ECO:0000313" key="2">
    <source>
        <dbReference type="EMBL" id="MXP31026.1"/>
    </source>
</evidence>
<dbReference type="Pfam" id="PF12728">
    <property type="entry name" value="HTH_17"/>
    <property type="match status" value="1"/>
</dbReference>
<reference evidence="3 4" key="1">
    <citation type="submission" date="2019-12" db="EMBL/GenBank/DDBJ databases">
        <title>Genomic-based taxomic classification of the family Erythrobacteraceae.</title>
        <authorList>
            <person name="Xu L."/>
        </authorList>
    </citation>
    <scope>NUCLEOTIDE SEQUENCE [LARGE SCALE GENOMIC DNA]</scope>
    <source>
        <strain evidence="3 4">JCM 16677</strain>
    </source>
</reference>
<dbReference type="RefSeq" id="WP_160778505.1">
    <property type="nucleotide sequence ID" value="NZ_BAAAZF010000001.1"/>
</dbReference>
<protein>
    <submittedName>
        <fullName evidence="3">DNA-binding protein</fullName>
    </submittedName>
</protein>
<proteinExistence type="predicted"/>
<evidence type="ECO:0000313" key="4">
    <source>
        <dbReference type="Proteomes" id="UP000446786"/>
    </source>
</evidence>
<dbReference type="EMBL" id="WTYE01000001">
    <property type="protein sequence ID" value="MXP33786.1"/>
    <property type="molecule type" value="Genomic_DNA"/>
</dbReference>
<feature type="domain" description="Helix-turn-helix" evidence="1">
    <location>
        <begin position="4"/>
        <end position="52"/>
    </location>
</feature>